<feature type="chain" id="PRO_5004084798" evidence="1">
    <location>
        <begin position="23"/>
        <end position="340"/>
    </location>
</feature>
<keyword evidence="3" id="KW-0808">Transferase</keyword>
<dbReference type="Pfam" id="PF00561">
    <property type="entry name" value="Abhydrolase_1"/>
    <property type="match status" value="1"/>
</dbReference>
<dbReference type="PANTHER" id="PTHR43329">
    <property type="entry name" value="EPOXIDE HYDROLASE"/>
    <property type="match status" value="1"/>
</dbReference>
<gene>
    <name evidence="3" type="ORF">UCREL1_7107</name>
</gene>
<keyword evidence="4" id="KW-1185">Reference proteome</keyword>
<dbReference type="Gene3D" id="3.40.50.1820">
    <property type="entry name" value="alpha/beta hydrolase"/>
    <property type="match status" value="1"/>
</dbReference>
<keyword evidence="3" id="KW-0378">Hydrolase</keyword>
<dbReference type="AlphaFoldDB" id="M7SN93"/>
<organism evidence="3 4">
    <name type="scientific">Eutypa lata (strain UCR-EL1)</name>
    <name type="common">Grapevine dieback disease fungus</name>
    <name type="synonym">Eutypa armeniacae</name>
    <dbReference type="NCBI Taxonomy" id="1287681"/>
    <lineage>
        <taxon>Eukaryota</taxon>
        <taxon>Fungi</taxon>
        <taxon>Dikarya</taxon>
        <taxon>Ascomycota</taxon>
        <taxon>Pezizomycotina</taxon>
        <taxon>Sordariomycetes</taxon>
        <taxon>Xylariomycetidae</taxon>
        <taxon>Xylariales</taxon>
        <taxon>Diatrypaceae</taxon>
        <taxon>Eutypa</taxon>
    </lineage>
</organism>
<dbReference type="EMBL" id="KB706760">
    <property type="protein sequence ID" value="EMR65913.1"/>
    <property type="molecule type" value="Genomic_DNA"/>
</dbReference>
<dbReference type="HOGENOM" id="CLU_020336_7_1_1"/>
<dbReference type="GO" id="GO:0016746">
    <property type="term" value="F:acyltransferase activity"/>
    <property type="evidence" value="ECO:0007669"/>
    <property type="project" value="UniProtKB-KW"/>
</dbReference>
<reference evidence="4" key="1">
    <citation type="journal article" date="2013" name="Genome Announc.">
        <title>Draft genome sequence of the grapevine dieback fungus Eutypa lata UCR-EL1.</title>
        <authorList>
            <person name="Blanco-Ulate B."/>
            <person name="Rolshausen P.E."/>
            <person name="Cantu D."/>
        </authorList>
    </citation>
    <scope>NUCLEOTIDE SEQUENCE [LARGE SCALE GENOMIC DNA]</scope>
    <source>
        <strain evidence="4">UCR-EL1</strain>
    </source>
</reference>
<protein>
    <submittedName>
        <fullName evidence="3">Putative hydrolase or acyltransferase of alpha beta superfamily protein</fullName>
    </submittedName>
</protein>
<feature type="domain" description="AB hydrolase-1" evidence="2">
    <location>
        <begin position="39"/>
        <end position="275"/>
    </location>
</feature>
<evidence type="ECO:0000313" key="3">
    <source>
        <dbReference type="EMBL" id="EMR65913.1"/>
    </source>
</evidence>
<dbReference type="KEGG" id="ela:UCREL1_7107"/>
<evidence type="ECO:0000256" key="1">
    <source>
        <dbReference type="SAM" id="SignalP"/>
    </source>
</evidence>
<dbReference type="OrthoDB" id="408373at2759"/>
<dbReference type="STRING" id="1287681.M7SN93"/>
<feature type="signal peptide" evidence="1">
    <location>
        <begin position="1"/>
        <end position="22"/>
    </location>
</feature>
<proteinExistence type="predicted"/>
<dbReference type="OMA" id="WQFSFNA"/>
<name>M7SN93_EUTLA</name>
<evidence type="ECO:0000313" key="4">
    <source>
        <dbReference type="Proteomes" id="UP000012174"/>
    </source>
</evidence>
<keyword evidence="1" id="KW-0732">Signal</keyword>
<dbReference type="SUPFAM" id="SSF53474">
    <property type="entry name" value="alpha/beta-Hydrolases"/>
    <property type="match status" value="1"/>
</dbReference>
<accession>M7SN93</accession>
<dbReference type="GO" id="GO:0016787">
    <property type="term" value="F:hydrolase activity"/>
    <property type="evidence" value="ECO:0007669"/>
    <property type="project" value="UniProtKB-KW"/>
</dbReference>
<dbReference type="Proteomes" id="UP000012174">
    <property type="component" value="Unassembled WGS sequence"/>
</dbReference>
<dbReference type="InterPro" id="IPR029058">
    <property type="entry name" value="AB_hydrolase_fold"/>
</dbReference>
<dbReference type="eggNOG" id="KOG4178">
    <property type="taxonomic scope" value="Eukaryota"/>
</dbReference>
<evidence type="ECO:0000259" key="2">
    <source>
        <dbReference type="Pfam" id="PF00561"/>
    </source>
</evidence>
<keyword evidence="3" id="KW-0012">Acyltransferase</keyword>
<sequence>MAYLTKVLAALHLAVTVATAEAIKVVPFNQWHHQRILTWHTIGPLLAQNYTVICPDNRGMGASTIPLSRDYTSETVAGDFKAILDFFGIEQAYFLGHDKGAPPLAALAMQQPSLVSKVIFAEMMLPAFGFENLHIPKPWWDTFQNWHLAWYLVPEVAAFFAHGRVKELLTWYIWHGSYSGISQLPHDHLESYTRELSKPGYLEAGFGYFKSIWKDGEYFNRTLKKEPLKQPILVLGGESNFAPAEYLHQHYDPVGTDVQVDVIPHAGHWIGEENPQWTASRIHQFLSEGNSILSVDLSSFVNRVTLSGADTASAENLVHYENQAAKQETSTAKSSEKSEL</sequence>
<dbReference type="InterPro" id="IPR000073">
    <property type="entry name" value="AB_hydrolase_1"/>
</dbReference>